<proteinExistence type="predicted"/>
<keyword evidence="2" id="KW-0378">Hydrolase</keyword>
<dbReference type="InterPro" id="IPR026898">
    <property type="entry name" value="PrsW"/>
</dbReference>
<keyword evidence="3" id="KW-1185">Reference proteome</keyword>
<sequence length="451" mass="49498">MEAAYPRRWRPTRYGLAALLGGVVLLLATASSVLSLLVSQVPARATLFGLPAVALVAASTYFGVRGLRDHEPEARRRDRIRAVVLFGAGLLLWLLVLDVFTFTQAAGPRVALLSALACLPTTAFGLFVIRRLDRNEKEPWRLVLVAAAWGAIVSTSLVVWAESTWGFLAVRSLVPGPALDASIAYSAGLFEETSKGIAVLLLYLVMRDEFDDVVDGIVYGAAVGLGFNFMESLTYMTHLYAIFQPEGMGLQAAAAQWYSRQVLGLFFGHAAYTALIGAGIGVARQLPRLRERVLCILSGFLIAIAAHFAWDAWAQFYPISQTPFALVEIHLRTLFMDGPFVAVLLLLLVMGLHLEGSALRRQLAAEAEAGTGTVEPGEVPTLVSPWRRLRARMRCLGEQGLAGYIRLARLQRAQLDLAMERWHRERNEIDEPLEAEEHLRRRVLALRGAAG</sequence>
<feature type="transmembrane region" description="Helical" evidence="1">
    <location>
        <begin position="45"/>
        <end position="64"/>
    </location>
</feature>
<comment type="caution">
    <text evidence="2">The sequence shown here is derived from an EMBL/GenBank/DDBJ whole genome shotgun (WGS) entry which is preliminary data.</text>
</comment>
<dbReference type="RefSeq" id="WP_338199399.1">
    <property type="nucleotide sequence ID" value="NZ_JAEKNR010000050.1"/>
</dbReference>
<feature type="transmembrane region" description="Helical" evidence="1">
    <location>
        <begin position="141"/>
        <end position="161"/>
    </location>
</feature>
<keyword evidence="1" id="KW-0812">Transmembrane</keyword>
<keyword evidence="2" id="KW-0482">Metalloprotease</keyword>
<feature type="transmembrane region" description="Helical" evidence="1">
    <location>
        <begin position="217"/>
        <end position="243"/>
    </location>
</feature>
<protein>
    <submittedName>
        <fullName evidence="2">PrsW family intramembrane metalloprotease</fullName>
    </submittedName>
</protein>
<feature type="transmembrane region" description="Helical" evidence="1">
    <location>
        <begin position="294"/>
        <end position="313"/>
    </location>
</feature>
<feature type="transmembrane region" description="Helical" evidence="1">
    <location>
        <begin position="333"/>
        <end position="354"/>
    </location>
</feature>
<keyword evidence="1" id="KW-0472">Membrane</keyword>
<dbReference type="EMBL" id="JAEKNR010000050">
    <property type="protein sequence ID" value="MBJ7597289.1"/>
    <property type="molecule type" value="Genomic_DNA"/>
</dbReference>
<feature type="transmembrane region" description="Helical" evidence="1">
    <location>
        <begin position="110"/>
        <end position="129"/>
    </location>
</feature>
<evidence type="ECO:0000313" key="3">
    <source>
        <dbReference type="Proteomes" id="UP000612893"/>
    </source>
</evidence>
<feature type="transmembrane region" description="Helical" evidence="1">
    <location>
        <begin position="181"/>
        <end position="205"/>
    </location>
</feature>
<feature type="transmembrane region" description="Helical" evidence="1">
    <location>
        <begin position="263"/>
        <end position="282"/>
    </location>
</feature>
<dbReference type="Proteomes" id="UP000612893">
    <property type="component" value="Unassembled WGS sequence"/>
</dbReference>
<dbReference type="Pfam" id="PF13367">
    <property type="entry name" value="PrsW-protease"/>
    <property type="match status" value="1"/>
</dbReference>
<dbReference type="AlphaFoldDB" id="A0A934N875"/>
<evidence type="ECO:0000256" key="1">
    <source>
        <dbReference type="SAM" id="Phobius"/>
    </source>
</evidence>
<keyword evidence="1" id="KW-1133">Transmembrane helix</keyword>
<reference evidence="2" key="1">
    <citation type="submission" date="2020-10" db="EMBL/GenBank/DDBJ databases">
        <title>Ca. Dormibacterota MAGs.</title>
        <authorList>
            <person name="Montgomery K."/>
        </authorList>
    </citation>
    <scope>NUCLEOTIDE SEQUENCE [LARGE SCALE GENOMIC DNA]</scope>
    <source>
        <strain evidence="2">SC8812_S17_10</strain>
    </source>
</reference>
<feature type="transmembrane region" description="Helical" evidence="1">
    <location>
        <begin position="84"/>
        <end position="104"/>
    </location>
</feature>
<keyword evidence="2" id="KW-0645">Protease</keyword>
<evidence type="ECO:0000313" key="2">
    <source>
        <dbReference type="EMBL" id="MBJ7597289.1"/>
    </source>
</evidence>
<gene>
    <name evidence="2" type="ORF">JF922_04280</name>
</gene>
<name>A0A934N875_9BACT</name>
<dbReference type="PANTHER" id="PTHR36844">
    <property type="entry name" value="PROTEASE PRSW"/>
    <property type="match status" value="1"/>
</dbReference>
<dbReference type="PANTHER" id="PTHR36844:SF1">
    <property type="entry name" value="PROTEASE PRSW"/>
    <property type="match status" value="1"/>
</dbReference>
<organism evidence="2 3">
    <name type="scientific">Candidatus Nephthysia bennettiae</name>
    <dbReference type="NCBI Taxonomy" id="3127016"/>
    <lineage>
        <taxon>Bacteria</taxon>
        <taxon>Bacillati</taxon>
        <taxon>Candidatus Dormiibacterota</taxon>
        <taxon>Candidatus Dormibacteria</taxon>
        <taxon>Candidatus Dormibacterales</taxon>
        <taxon>Candidatus Dormibacteraceae</taxon>
        <taxon>Candidatus Nephthysia</taxon>
    </lineage>
</organism>
<dbReference type="GO" id="GO:0008237">
    <property type="term" value="F:metallopeptidase activity"/>
    <property type="evidence" value="ECO:0007669"/>
    <property type="project" value="UniProtKB-KW"/>
</dbReference>
<accession>A0A934N875</accession>